<dbReference type="SMART" id="SM00184">
    <property type="entry name" value="RING"/>
    <property type="match status" value="1"/>
</dbReference>
<feature type="domain" description="RING-type" evidence="12">
    <location>
        <begin position="235"/>
        <end position="277"/>
    </location>
</feature>
<evidence type="ECO:0000256" key="1">
    <source>
        <dbReference type="ARBA" id="ARBA00004167"/>
    </source>
</evidence>
<feature type="compositionally biased region" description="Low complexity" evidence="9">
    <location>
        <begin position="292"/>
        <end position="327"/>
    </location>
</feature>
<dbReference type="InterPro" id="IPR051653">
    <property type="entry name" value="E3_ligase_sorting_rcpt"/>
</dbReference>
<proteinExistence type="predicted"/>
<dbReference type="SUPFAM" id="SSF57850">
    <property type="entry name" value="RING/U-box"/>
    <property type="match status" value="1"/>
</dbReference>
<evidence type="ECO:0000256" key="3">
    <source>
        <dbReference type="ARBA" id="ARBA00022723"/>
    </source>
</evidence>
<feature type="compositionally biased region" description="Polar residues" evidence="9">
    <location>
        <begin position="337"/>
        <end position="352"/>
    </location>
</feature>
<dbReference type="GO" id="GO:0016020">
    <property type="term" value="C:membrane"/>
    <property type="evidence" value="ECO:0007669"/>
    <property type="project" value="UniProtKB-SubCell"/>
</dbReference>
<evidence type="ECO:0000313" key="13">
    <source>
        <dbReference type="EMBL" id="KAF9328806.1"/>
    </source>
</evidence>
<evidence type="ECO:0000256" key="8">
    <source>
        <dbReference type="PROSITE-ProRule" id="PRU00175"/>
    </source>
</evidence>
<dbReference type="InterPro" id="IPR011016">
    <property type="entry name" value="Znf_RING-CH"/>
</dbReference>
<feature type="chain" id="PRO_5040404769" description="RING-type domain-containing protein" evidence="11">
    <location>
        <begin position="30"/>
        <end position="380"/>
    </location>
</feature>
<dbReference type="Pfam" id="PF13639">
    <property type="entry name" value="zf-RING_2"/>
    <property type="match status" value="1"/>
</dbReference>
<feature type="transmembrane region" description="Helical" evidence="10">
    <location>
        <begin position="172"/>
        <end position="194"/>
    </location>
</feature>
<evidence type="ECO:0000256" key="7">
    <source>
        <dbReference type="ARBA" id="ARBA00023136"/>
    </source>
</evidence>
<evidence type="ECO:0000256" key="2">
    <source>
        <dbReference type="ARBA" id="ARBA00022692"/>
    </source>
</evidence>
<keyword evidence="6 10" id="KW-1133">Transmembrane helix</keyword>
<evidence type="ECO:0000259" key="12">
    <source>
        <dbReference type="PROSITE" id="PS50089"/>
    </source>
</evidence>
<dbReference type="Gene3D" id="3.30.40.10">
    <property type="entry name" value="Zinc/RING finger domain, C3HC4 (zinc finger)"/>
    <property type="match status" value="1"/>
</dbReference>
<evidence type="ECO:0000313" key="14">
    <source>
        <dbReference type="Proteomes" id="UP000696485"/>
    </source>
</evidence>
<keyword evidence="3" id="KW-0479">Metal-binding</keyword>
<evidence type="ECO:0000256" key="9">
    <source>
        <dbReference type="SAM" id="MobiDB-lite"/>
    </source>
</evidence>
<dbReference type="InterPro" id="IPR003137">
    <property type="entry name" value="PA_domain"/>
</dbReference>
<evidence type="ECO:0000256" key="5">
    <source>
        <dbReference type="ARBA" id="ARBA00022833"/>
    </source>
</evidence>
<accession>A0A9P5SJ84</accession>
<dbReference type="InterPro" id="IPR013083">
    <property type="entry name" value="Znf_RING/FYVE/PHD"/>
</dbReference>
<dbReference type="EMBL" id="JAAAUY010000530">
    <property type="protein sequence ID" value="KAF9328806.1"/>
    <property type="molecule type" value="Genomic_DNA"/>
</dbReference>
<evidence type="ECO:0000256" key="6">
    <source>
        <dbReference type="ARBA" id="ARBA00022989"/>
    </source>
</evidence>
<dbReference type="PROSITE" id="PS50089">
    <property type="entry name" value="ZF_RING_2"/>
    <property type="match status" value="1"/>
</dbReference>
<comment type="caution">
    <text evidence="13">The sequence shown here is derived from an EMBL/GenBank/DDBJ whole genome shotgun (WGS) entry which is preliminary data.</text>
</comment>
<gene>
    <name evidence="13" type="ORF">BG006_008081</name>
</gene>
<evidence type="ECO:0000256" key="11">
    <source>
        <dbReference type="SAM" id="SignalP"/>
    </source>
</evidence>
<evidence type="ECO:0000256" key="10">
    <source>
        <dbReference type="SAM" id="Phobius"/>
    </source>
</evidence>
<dbReference type="PANTHER" id="PTHR47168:SF1">
    <property type="entry name" value="OS02G0798600 PROTEIN"/>
    <property type="match status" value="1"/>
</dbReference>
<dbReference type="InterPro" id="IPR001841">
    <property type="entry name" value="Znf_RING"/>
</dbReference>
<reference evidence="13" key="1">
    <citation type="journal article" date="2020" name="Fungal Divers.">
        <title>Resolving the Mortierellaceae phylogeny through synthesis of multi-gene phylogenetics and phylogenomics.</title>
        <authorList>
            <person name="Vandepol N."/>
            <person name="Liber J."/>
            <person name="Desiro A."/>
            <person name="Na H."/>
            <person name="Kennedy M."/>
            <person name="Barry K."/>
            <person name="Grigoriev I.V."/>
            <person name="Miller A.N."/>
            <person name="O'Donnell K."/>
            <person name="Stajich J.E."/>
            <person name="Bonito G."/>
        </authorList>
    </citation>
    <scope>NUCLEOTIDE SEQUENCE</scope>
    <source>
        <strain evidence="13">NVP1</strain>
    </source>
</reference>
<dbReference type="Proteomes" id="UP000696485">
    <property type="component" value="Unassembled WGS sequence"/>
</dbReference>
<organism evidence="13 14">
    <name type="scientific">Podila minutissima</name>
    <dbReference type="NCBI Taxonomy" id="64525"/>
    <lineage>
        <taxon>Eukaryota</taxon>
        <taxon>Fungi</taxon>
        <taxon>Fungi incertae sedis</taxon>
        <taxon>Mucoromycota</taxon>
        <taxon>Mortierellomycotina</taxon>
        <taxon>Mortierellomycetes</taxon>
        <taxon>Mortierellales</taxon>
        <taxon>Mortierellaceae</taxon>
        <taxon>Podila</taxon>
    </lineage>
</organism>
<keyword evidence="5" id="KW-0862">Zinc</keyword>
<name>A0A9P5SJ84_9FUNG</name>
<dbReference type="GO" id="GO:0008270">
    <property type="term" value="F:zinc ion binding"/>
    <property type="evidence" value="ECO:0007669"/>
    <property type="project" value="UniProtKB-KW"/>
</dbReference>
<dbReference type="PANTHER" id="PTHR47168">
    <property type="entry name" value="RING ZINC FINGER DOMAIN SUPERFAMILY PROTEIN-RELATED"/>
    <property type="match status" value="1"/>
</dbReference>
<keyword evidence="4 8" id="KW-0863">Zinc-finger</keyword>
<dbReference type="FunFam" id="3.30.40.10:FF:000388">
    <property type="entry name" value="Putative RING zinc finger domain superfamily protein"/>
    <property type="match status" value="1"/>
</dbReference>
<feature type="region of interest" description="Disordered" evidence="9">
    <location>
        <begin position="287"/>
        <end position="380"/>
    </location>
</feature>
<comment type="subcellular location">
    <subcellularLocation>
        <location evidence="1">Membrane</location>
        <topology evidence="1">Single-pass membrane protein</topology>
    </subcellularLocation>
</comment>
<protein>
    <recommendedName>
        <fullName evidence="12">RING-type domain-containing protein</fullName>
    </recommendedName>
</protein>
<feature type="signal peptide" evidence="11">
    <location>
        <begin position="1"/>
        <end position="29"/>
    </location>
</feature>
<dbReference type="AlphaFoldDB" id="A0A9P5SJ84"/>
<keyword evidence="14" id="KW-1185">Reference proteome</keyword>
<keyword evidence="7 10" id="KW-0472">Membrane</keyword>
<dbReference type="Gene3D" id="3.50.30.30">
    <property type="match status" value="1"/>
</dbReference>
<dbReference type="Pfam" id="PF02225">
    <property type="entry name" value="PA"/>
    <property type="match status" value="1"/>
</dbReference>
<sequence length="380" mass="42363">MFRGASFLLFLNWLCIVIWLISSFEATDATIVVLATNDSYIDRTAAFGPRIPEDGIILSLVAIETLDGSDQSACRPVKGGPANMTWVALVERGGDCSFVAKVRNMQASGAAAVIVGDNQRNGLITMYAREDTSDVLIPSVFISQQHYRELRYLGMELGKEYLVKMTPDDMQWPVLDVIIFIILSPAFVVLFLYFMWRVRLHQQQVADLAPTEVVSNLPIKVFYRAKLQENDPVECVICLEDYEDEDELRVLPCKHQYHVACIDNWLTTRKRFCPICKRDICASETTPLLGGNTPSSSNNQRRNNNNSSSNLSSTPPSSNSASSSSSRPSRRARLSNHRSNISSQTPPQSTESRAPETADAAQEAPPVEITSTEEEVHRRV</sequence>
<keyword evidence="11" id="KW-0732">Signal</keyword>
<dbReference type="SMART" id="SM00744">
    <property type="entry name" value="RINGv"/>
    <property type="match status" value="1"/>
</dbReference>
<keyword evidence="2 10" id="KW-0812">Transmembrane</keyword>
<evidence type="ECO:0000256" key="4">
    <source>
        <dbReference type="ARBA" id="ARBA00022771"/>
    </source>
</evidence>